<evidence type="ECO:0000259" key="13">
    <source>
        <dbReference type="Pfam" id="PF00593"/>
    </source>
</evidence>
<dbReference type="Pfam" id="PF00593">
    <property type="entry name" value="TonB_dep_Rec_b-barrel"/>
    <property type="match status" value="1"/>
</dbReference>
<keyword evidence="3 9" id="KW-1134">Transmembrane beta strand</keyword>
<dbReference type="EMBL" id="JAJA02000001">
    <property type="protein sequence ID" value="KWS04981.1"/>
    <property type="molecule type" value="Genomic_DNA"/>
</dbReference>
<keyword evidence="2 9" id="KW-0813">Transport</keyword>
<dbReference type="InterPro" id="IPR036942">
    <property type="entry name" value="Beta-barrel_TonB_sf"/>
</dbReference>
<comment type="subcellular location">
    <subcellularLocation>
        <location evidence="1 9">Cell outer membrane</location>
        <topology evidence="1 9">Multi-pass membrane protein</topology>
    </subcellularLocation>
</comment>
<evidence type="ECO:0000256" key="12">
    <source>
        <dbReference type="SAM" id="SignalP"/>
    </source>
</evidence>
<proteinExistence type="inferred from homology"/>
<protein>
    <submittedName>
        <fullName evidence="15">TonB-dependent receptor</fullName>
    </submittedName>
</protein>
<evidence type="ECO:0000313" key="15">
    <source>
        <dbReference type="EMBL" id="KWS04981.1"/>
    </source>
</evidence>
<keyword evidence="7 9" id="KW-0472">Membrane</keyword>
<feature type="domain" description="TonB-dependent receptor plug" evidence="14">
    <location>
        <begin position="55"/>
        <end position="180"/>
    </location>
</feature>
<keyword evidence="6 10" id="KW-0798">TonB box</keyword>
<dbReference type="InterPro" id="IPR006311">
    <property type="entry name" value="TAT_signal"/>
</dbReference>
<evidence type="ECO:0000259" key="14">
    <source>
        <dbReference type="Pfam" id="PF07715"/>
    </source>
</evidence>
<organism evidence="15 16">
    <name type="scientific">Lysobacter capsici AZ78</name>
    <dbReference type="NCBI Taxonomy" id="1444315"/>
    <lineage>
        <taxon>Bacteria</taxon>
        <taxon>Pseudomonadati</taxon>
        <taxon>Pseudomonadota</taxon>
        <taxon>Gammaproteobacteria</taxon>
        <taxon>Lysobacterales</taxon>
        <taxon>Lysobacteraceae</taxon>
        <taxon>Lysobacter</taxon>
    </lineage>
</organism>
<dbReference type="PANTHER" id="PTHR47234:SF2">
    <property type="entry name" value="TONB-DEPENDENT RECEPTOR"/>
    <property type="match status" value="1"/>
</dbReference>
<feature type="chain" id="PRO_5007131726" evidence="12">
    <location>
        <begin position="28"/>
        <end position="975"/>
    </location>
</feature>
<dbReference type="OrthoDB" id="6276154at2"/>
<evidence type="ECO:0000256" key="9">
    <source>
        <dbReference type="PROSITE-ProRule" id="PRU01360"/>
    </source>
</evidence>
<dbReference type="PANTHER" id="PTHR47234">
    <property type="match status" value="1"/>
</dbReference>
<comment type="similarity">
    <text evidence="9 11">Belongs to the TonB-dependent receptor family.</text>
</comment>
<dbReference type="Pfam" id="PF07715">
    <property type="entry name" value="Plug"/>
    <property type="match status" value="1"/>
</dbReference>
<dbReference type="Proteomes" id="UP000023435">
    <property type="component" value="Unassembled WGS sequence"/>
</dbReference>
<dbReference type="InterPro" id="IPR010916">
    <property type="entry name" value="TonB_box_CS"/>
</dbReference>
<keyword evidence="15" id="KW-0675">Receptor</keyword>
<feature type="domain" description="TonB-dependent receptor-like beta-barrel" evidence="13">
    <location>
        <begin position="387"/>
        <end position="938"/>
    </location>
</feature>
<keyword evidence="5 12" id="KW-0732">Signal</keyword>
<dbReference type="AlphaFoldDB" id="A0A108U9E0"/>
<evidence type="ECO:0000256" key="5">
    <source>
        <dbReference type="ARBA" id="ARBA00022729"/>
    </source>
</evidence>
<keyword evidence="4 9" id="KW-0812">Transmembrane</keyword>
<evidence type="ECO:0000313" key="16">
    <source>
        <dbReference type="Proteomes" id="UP000023435"/>
    </source>
</evidence>
<evidence type="ECO:0000256" key="7">
    <source>
        <dbReference type="ARBA" id="ARBA00023136"/>
    </source>
</evidence>
<evidence type="ECO:0000256" key="11">
    <source>
        <dbReference type="RuleBase" id="RU003357"/>
    </source>
</evidence>
<dbReference type="Gene3D" id="2.40.170.20">
    <property type="entry name" value="TonB-dependent receptor, beta-barrel domain"/>
    <property type="match status" value="1"/>
</dbReference>
<dbReference type="InterPro" id="IPR037066">
    <property type="entry name" value="Plug_dom_sf"/>
</dbReference>
<keyword evidence="8 9" id="KW-0998">Cell outer membrane</keyword>
<dbReference type="PROSITE" id="PS00430">
    <property type="entry name" value="TONB_DEPENDENT_REC_1"/>
    <property type="match status" value="1"/>
</dbReference>
<keyword evidence="16" id="KW-1185">Reference proteome</keyword>
<gene>
    <name evidence="15" type="ORF">AZ78_2531</name>
</gene>
<evidence type="ECO:0000256" key="6">
    <source>
        <dbReference type="ARBA" id="ARBA00023077"/>
    </source>
</evidence>
<comment type="caution">
    <text evidence="15">The sequence shown here is derived from an EMBL/GenBank/DDBJ whole genome shotgun (WGS) entry which is preliminary data.</text>
</comment>
<name>A0A108U9E0_9GAMM</name>
<evidence type="ECO:0000256" key="2">
    <source>
        <dbReference type="ARBA" id="ARBA00022448"/>
    </source>
</evidence>
<dbReference type="SUPFAM" id="SSF56935">
    <property type="entry name" value="Porins"/>
    <property type="match status" value="1"/>
</dbReference>
<dbReference type="CDD" id="cd01347">
    <property type="entry name" value="ligand_gated_channel"/>
    <property type="match status" value="1"/>
</dbReference>
<dbReference type="PROSITE" id="PS52016">
    <property type="entry name" value="TONB_DEPENDENT_REC_3"/>
    <property type="match status" value="1"/>
</dbReference>
<sequence>MKASRRHALAKAIQLSLLVALPGFAAAQEAAPAKDATTLDTVQVTGTRIKKAEIESQVPVQTLNREDIERTGLTSIGDVVQELTGAGSALNTKFNSSGNFGFSPNGDGIGAGSAQVDLRHLGPKRVLVLVDGMRWVNESSASGVGAATDLNTIPLAIVERIEILEDGASSLYGSDAIAGVVNIITRRNFDGGQISLNYGQYGKGDGELQGVDLAWGFNTDRANLFLGLSYVDQDPVYSRDRAVSSFPVPGLGVETGSSATPNGRFIFNPPTASTACPLTDVDDDPSTPPVPFCNMTTPNGSSFPNGVRYPQDFIPFTGANRYNFARENMLLTPSKRMGAFGQFRYHFSDNVQGYVKALYNRRESVNQAAPEPIFLGAGAGTGNPWSEQITISRLNPYNPFGFDLTSIGPNANLDTIARRPIEGGPRVFEQQVDTKYIAAGVEGSFDVGDRTYFWDVNVASNRNEADQTNYGSYNVRNINIALGDPALCAATPGCVPLNIFGGPGTITPAMLQWISPVVRDRSEQKLQTFTANFSGDLFNLWAGPLSFAAGYEYRKYEGFYRPDPITVAGYYNGTQSLPTQGEYDVNEAYVELNLPLIKEGAFGKSLDLSLAGRYSDYSTFGGQFTPKYGLRWQVADEFLLRTTYAEGFRAPSIGELFGSASRADLQLSDPCLTSITGAPPTGNRANCAALGVPAGAAQANSQISVQTGGNADLEPETARSFTAGFVYSPAWAAGVPWSDKFDFEVTYYRHSLEGAVQAIDAQTQLNLCVQTLDPLYCGGITRSSIGGISSFENKLTNLGSIKTSGWDIDFFWTLPETSWGQFKINWQNTWVTQYEAVGAAGQIQPRKPGVEVNDSAIPEWTSNATLSWKKNNWNASWTIRHISELTEICQASALDSPYCDNPVTGENKLSAITYHDLQLGYRFELLKGLQITGGVNNVADKDPPVCLSCSLNGYDASTYDIPGGRFFYLRADLRF</sequence>
<evidence type="ECO:0000256" key="1">
    <source>
        <dbReference type="ARBA" id="ARBA00004571"/>
    </source>
</evidence>
<evidence type="ECO:0000256" key="4">
    <source>
        <dbReference type="ARBA" id="ARBA00022692"/>
    </source>
</evidence>
<evidence type="ECO:0000256" key="10">
    <source>
        <dbReference type="PROSITE-ProRule" id="PRU10143"/>
    </source>
</evidence>
<dbReference type="InterPro" id="IPR012910">
    <property type="entry name" value="Plug_dom"/>
</dbReference>
<dbReference type="PROSITE" id="PS51318">
    <property type="entry name" value="TAT"/>
    <property type="match status" value="1"/>
</dbReference>
<feature type="short sequence motif" description="TonB box" evidence="10">
    <location>
        <begin position="41"/>
        <end position="47"/>
    </location>
</feature>
<dbReference type="GO" id="GO:0009279">
    <property type="term" value="C:cell outer membrane"/>
    <property type="evidence" value="ECO:0007669"/>
    <property type="project" value="UniProtKB-SubCell"/>
</dbReference>
<evidence type="ECO:0000256" key="3">
    <source>
        <dbReference type="ARBA" id="ARBA00022452"/>
    </source>
</evidence>
<reference evidence="15 16" key="1">
    <citation type="journal article" date="2014" name="Genome Announc.">
        <title>Draft Genome Sequence of Lysobacter capsici AZ78, a Bacterium Antagonistic to Plant-Pathogenic Oomycetes.</title>
        <authorList>
            <person name="Puopolo G."/>
            <person name="Sonego P."/>
            <person name="Engelen K."/>
            <person name="Pertot I."/>
        </authorList>
    </citation>
    <scope>NUCLEOTIDE SEQUENCE [LARGE SCALE GENOMIC DNA]</scope>
    <source>
        <strain evidence="15 16">AZ78</strain>
    </source>
</reference>
<dbReference type="Gene3D" id="2.170.130.10">
    <property type="entry name" value="TonB-dependent receptor, plug domain"/>
    <property type="match status" value="1"/>
</dbReference>
<feature type="signal peptide" evidence="12">
    <location>
        <begin position="1"/>
        <end position="27"/>
    </location>
</feature>
<dbReference type="InterPro" id="IPR000531">
    <property type="entry name" value="Beta-barrel_TonB"/>
</dbReference>
<evidence type="ECO:0000256" key="8">
    <source>
        <dbReference type="ARBA" id="ARBA00023237"/>
    </source>
</evidence>
<dbReference type="RefSeq" id="WP_060410521.1">
    <property type="nucleotide sequence ID" value="NZ_JAJA02000001.1"/>
</dbReference>
<dbReference type="InterPro" id="IPR039426">
    <property type="entry name" value="TonB-dep_rcpt-like"/>
</dbReference>
<accession>A0A108U9E0</accession>